<protein>
    <submittedName>
        <fullName evidence="1">Uncharacterized protein</fullName>
    </submittedName>
</protein>
<name>A0A8C6V4J9_NAJNA</name>
<keyword evidence="2" id="KW-1185">Reference proteome</keyword>
<dbReference type="AlphaFoldDB" id="A0A8C6V4J9"/>
<evidence type="ECO:0000313" key="2">
    <source>
        <dbReference type="Proteomes" id="UP000694559"/>
    </source>
</evidence>
<proteinExistence type="predicted"/>
<reference evidence="1" key="2">
    <citation type="submission" date="2025-09" db="UniProtKB">
        <authorList>
            <consortium name="Ensembl"/>
        </authorList>
    </citation>
    <scope>IDENTIFICATION</scope>
</reference>
<sequence>MLKKKQPNGYYYCESSIIHCKHNFSNLVRLLKHLLVFLSPPNTFLIWNFLKVCNVYIRIYP</sequence>
<evidence type="ECO:0000313" key="1">
    <source>
        <dbReference type="Ensembl" id="ENSNNAP00000000149.1"/>
    </source>
</evidence>
<accession>A0A8C6V4J9</accession>
<reference evidence="1" key="1">
    <citation type="submission" date="2025-08" db="UniProtKB">
        <authorList>
            <consortium name="Ensembl"/>
        </authorList>
    </citation>
    <scope>IDENTIFICATION</scope>
</reference>
<organism evidence="1 2">
    <name type="scientific">Naja naja</name>
    <name type="common">Indian cobra</name>
    <dbReference type="NCBI Taxonomy" id="35670"/>
    <lineage>
        <taxon>Eukaryota</taxon>
        <taxon>Metazoa</taxon>
        <taxon>Chordata</taxon>
        <taxon>Craniata</taxon>
        <taxon>Vertebrata</taxon>
        <taxon>Euteleostomi</taxon>
        <taxon>Lepidosauria</taxon>
        <taxon>Squamata</taxon>
        <taxon>Bifurcata</taxon>
        <taxon>Unidentata</taxon>
        <taxon>Episquamata</taxon>
        <taxon>Toxicofera</taxon>
        <taxon>Serpentes</taxon>
        <taxon>Colubroidea</taxon>
        <taxon>Elapidae</taxon>
        <taxon>Elapinae</taxon>
        <taxon>Naja</taxon>
    </lineage>
</organism>
<dbReference type="Ensembl" id="ENSNNAT00000000161.1">
    <property type="protein sequence ID" value="ENSNNAP00000000149.1"/>
    <property type="gene ID" value="ENSNNAG00000000105.1"/>
</dbReference>
<dbReference type="Proteomes" id="UP000694559">
    <property type="component" value="Unplaced"/>
</dbReference>